<feature type="domain" description="Reverse transcriptase" evidence="1">
    <location>
        <begin position="132"/>
        <end position="258"/>
    </location>
</feature>
<keyword evidence="2" id="KW-0695">RNA-directed DNA polymerase</keyword>
<evidence type="ECO:0000313" key="2">
    <source>
        <dbReference type="EMBL" id="GJS70124.1"/>
    </source>
</evidence>
<comment type="caution">
    <text evidence="2">The sequence shown here is derived from an EMBL/GenBank/DDBJ whole genome shotgun (WGS) entry which is preliminary data.</text>
</comment>
<organism evidence="2 3">
    <name type="scientific">Tanacetum coccineum</name>
    <dbReference type="NCBI Taxonomy" id="301880"/>
    <lineage>
        <taxon>Eukaryota</taxon>
        <taxon>Viridiplantae</taxon>
        <taxon>Streptophyta</taxon>
        <taxon>Embryophyta</taxon>
        <taxon>Tracheophyta</taxon>
        <taxon>Spermatophyta</taxon>
        <taxon>Magnoliopsida</taxon>
        <taxon>eudicotyledons</taxon>
        <taxon>Gunneridae</taxon>
        <taxon>Pentapetalae</taxon>
        <taxon>asterids</taxon>
        <taxon>campanulids</taxon>
        <taxon>Asterales</taxon>
        <taxon>Asteraceae</taxon>
        <taxon>Asteroideae</taxon>
        <taxon>Anthemideae</taxon>
        <taxon>Anthemidinae</taxon>
        <taxon>Tanacetum</taxon>
    </lineage>
</organism>
<dbReference type="PANTHER" id="PTHR33116:SF78">
    <property type="entry name" value="OS12G0587133 PROTEIN"/>
    <property type="match status" value="1"/>
</dbReference>
<dbReference type="InterPro" id="IPR000477">
    <property type="entry name" value="RT_dom"/>
</dbReference>
<dbReference type="GO" id="GO:0003964">
    <property type="term" value="F:RNA-directed DNA polymerase activity"/>
    <property type="evidence" value="ECO:0007669"/>
    <property type="project" value="UniProtKB-KW"/>
</dbReference>
<gene>
    <name evidence="2" type="ORF">Tco_0702965</name>
</gene>
<proteinExistence type="predicted"/>
<name>A0ABQ4XXP4_9ASTR</name>
<dbReference type="EMBL" id="BQNB010009911">
    <property type="protein sequence ID" value="GJS70124.1"/>
    <property type="molecule type" value="Genomic_DNA"/>
</dbReference>
<dbReference type="Pfam" id="PF00078">
    <property type="entry name" value="RVT_1"/>
    <property type="match status" value="1"/>
</dbReference>
<keyword evidence="2" id="KW-0808">Transferase</keyword>
<evidence type="ECO:0000313" key="3">
    <source>
        <dbReference type="Proteomes" id="UP001151760"/>
    </source>
</evidence>
<accession>A0ABQ4XXP4</accession>
<dbReference type="PANTHER" id="PTHR33116">
    <property type="entry name" value="REVERSE TRANSCRIPTASE ZINC-BINDING DOMAIN-CONTAINING PROTEIN-RELATED-RELATED"/>
    <property type="match status" value="1"/>
</dbReference>
<dbReference type="Proteomes" id="UP001151760">
    <property type="component" value="Unassembled WGS sequence"/>
</dbReference>
<reference evidence="2" key="1">
    <citation type="journal article" date="2022" name="Int. J. Mol. Sci.">
        <title>Draft Genome of Tanacetum Coccineum: Genomic Comparison of Closely Related Tanacetum-Family Plants.</title>
        <authorList>
            <person name="Yamashiro T."/>
            <person name="Shiraishi A."/>
            <person name="Nakayama K."/>
            <person name="Satake H."/>
        </authorList>
    </citation>
    <scope>NUCLEOTIDE SEQUENCE</scope>
</reference>
<evidence type="ECO:0000259" key="1">
    <source>
        <dbReference type="Pfam" id="PF00078"/>
    </source>
</evidence>
<keyword evidence="3" id="KW-1185">Reference proteome</keyword>
<protein>
    <submittedName>
        <fullName evidence="2">RNA-directed DNA polymerase, eukaryota, reverse transcriptase zinc-binding domain protein</fullName>
    </submittedName>
</protein>
<reference evidence="2" key="2">
    <citation type="submission" date="2022-01" db="EMBL/GenBank/DDBJ databases">
        <authorList>
            <person name="Yamashiro T."/>
            <person name="Shiraishi A."/>
            <person name="Satake H."/>
            <person name="Nakayama K."/>
        </authorList>
    </citation>
    <scope>NUCLEOTIDE SEQUENCE</scope>
</reference>
<sequence>MDLVQKSRVKWEVEGDENSKFFLFFHGLINSRRKSQMVQKIMLDGVWNTEPKDIKSACLDFYKDKFSCHDSLVSFPPMLPAHRLSIVDPDFLESMVSIDELRQRFGIVSFVARFFSTGTFPQGSNSAFITFIPKVSNPFFIKYYKPISLIGIHYKIVAKILANRLFKVIDSIISPEQSVFITGRQIFDGPLNLSDTIDWYKKRKKMMLFKVDFEKAFDSVSWRYLVYVLDRLGFGIKWRNWIKDGLASARTSILINGSPTSEFSLKEVGYPGVGVSSNEVEIMAFYTGCEVGFFPFTYLGLPIGSNMSRIANWQPIIDRFKARLSGWKANLLSIGGRLTLIKSVLGSLGGLDVGILKEFNMSLLLKWRWRLFHNPNALWVHVLRPINVGRTKAEFDALISDIANLEPEELVDSDTCIWSISHDDKFLVNLVRKHIDELSLLSLSPSTRWCKIIPRKVLCSLPFPHVASGIFSFSHGTPQRKRRTALMPSLLLPVGPYGGLDILSLSTLIL</sequence>
<keyword evidence="2" id="KW-0548">Nucleotidyltransferase</keyword>